<reference evidence="2" key="1">
    <citation type="submission" date="2016-10" db="EMBL/GenBank/DDBJ databases">
        <authorList>
            <person name="Varghese N."/>
            <person name="Submissions S."/>
        </authorList>
    </citation>
    <scope>NUCLEOTIDE SEQUENCE [LARGE SCALE GENOMIC DNA]</scope>
    <source>
        <strain evidence="2">CBMB127</strain>
    </source>
</reference>
<dbReference type="CDD" id="cd07067">
    <property type="entry name" value="HP_PGM_like"/>
    <property type="match status" value="1"/>
</dbReference>
<dbReference type="STRING" id="492660.SAMN05192566_1899"/>
<evidence type="ECO:0000313" key="1">
    <source>
        <dbReference type="EMBL" id="SDK61385.1"/>
    </source>
</evidence>
<dbReference type="SMART" id="SM00855">
    <property type="entry name" value="PGAM"/>
    <property type="match status" value="1"/>
</dbReference>
<dbReference type="AlphaFoldDB" id="A0A1G9DC14"/>
<dbReference type="InterPro" id="IPR013078">
    <property type="entry name" value="His_Pase_superF_clade-1"/>
</dbReference>
<evidence type="ECO:0000313" key="2">
    <source>
        <dbReference type="Proteomes" id="UP000198629"/>
    </source>
</evidence>
<dbReference type="Pfam" id="PF00300">
    <property type="entry name" value="His_Phos_1"/>
    <property type="match status" value="1"/>
</dbReference>
<proteinExistence type="predicted"/>
<organism evidence="1 2">
    <name type="scientific">Methylophilus rhizosphaerae</name>
    <dbReference type="NCBI Taxonomy" id="492660"/>
    <lineage>
        <taxon>Bacteria</taxon>
        <taxon>Pseudomonadati</taxon>
        <taxon>Pseudomonadota</taxon>
        <taxon>Betaproteobacteria</taxon>
        <taxon>Nitrosomonadales</taxon>
        <taxon>Methylophilaceae</taxon>
        <taxon>Methylophilus</taxon>
    </lineage>
</organism>
<dbReference type="Gene3D" id="3.40.50.1240">
    <property type="entry name" value="Phosphoglycerate mutase-like"/>
    <property type="match status" value="1"/>
</dbReference>
<dbReference type="EMBL" id="FNFX01000003">
    <property type="protein sequence ID" value="SDK61385.1"/>
    <property type="molecule type" value="Genomic_DNA"/>
</dbReference>
<keyword evidence="2" id="KW-1185">Reference proteome</keyword>
<dbReference type="InterPro" id="IPR029033">
    <property type="entry name" value="His_PPase_superfam"/>
</dbReference>
<dbReference type="RefSeq" id="WP_091471879.1">
    <property type="nucleotide sequence ID" value="NZ_FNFX01000003.1"/>
</dbReference>
<dbReference type="OrthoDB" id="9814783at2"/>
<name>A0A1G9DC14_9PROT</name>
<gene>
    <name evidence="1" type="ORF">SAMN05192566_1899</name>
</gene>
<sequence length="154" mass="17709">MPVRNLILWRHAEAEVLLHGQSDLERALTKKGHKQAKQMAAWLRKYLPKQTYVMTSPALRTRETVAYWGGDWQDENRLAPERPLPPILQLLAQSPFEHMMLVGHQPWIGELAAHCLGREDEQLSIRKGAVWWLCLPKAGPPYKLYSVQAPDLVE</sequence>
<dbReference type="Proteomes" id="UP000198629">
    <property type="component" value="Unassembled WGS sequence"/>
</dbReference>
<dbReference type="SUPFAM" id="SSF53254">
    <property type="entry name" value="Phosphoglycerate mutase-like"/>
    <property type="match status" value="1"/>
</dbReference>
<protein>
    <submittedName>
        <fullName evidence="1">Phosphohistidine phosphatase, SixA</fullName>
    </submittedName>
</protein>
<accession>A0A1G9DC14</accession>